<feature type="transmembrane region" description="Helical" evidence="6">
    <location>
        <begin position="105"/>
        <end position="132"/>
    </location>
</feature>
<feature type="transmembrane region" description="Helical" evidence="6">
    <location>
        <begin position="184"/>
        <end position="204"/>
    </location>
</feature>
<comment type="caution">
    <text evidence="7">The sequence shown here is derived from an EMBL/GenBank/DDBJ whole genome shotgun (WGS) entry which is preliminary data.</text>
</comment>
<dbReference type="GO" id="GO:0015499">
    <property type="term" value="F:formate transmembrane transporter activity"/>
    <property type="evidence" value="ECO:0007669"/>
    <property type="project" value="TreeGrafter"/>
</dbReference>
<dbReference type="PANTHER" id="PTHR30520:SF6">
    <property type="entry name" value="FORMATE_NITRATE FAMILY TRANSPORTER (EUROFUNG)"/>
    <property type="match status" value="1"/>
</dbReference>
<sequence>MNLFTAAETVSNYANAGAGKAKLPISKMLVLGILAGMLIGFPSCVTNMATFGITNYGLSRMVSGLLFAFGLGTVILTGAELFTGNTLITISVLEKKATVGGMLRNWVFVYLGNFIGSMLLAAICANFGWLSAGSNALAVSSMKIAVTKSTMPFANAFFMGVLCNILVTLGVLMSLAGKDGVSRFIGAWVPVMFFVTCGFNHSIADMTYCMLGLFAKNVPAYVAAAQEAGVALESLTWGNYLLGNMLPVTLGNIVGGVAVGVTMWFAYLRGKK</sequence>
<dbReference type="AlphaFoldDB" id="A0A9D0Z3W8"/>
<keyword evidence="2 6" id="KW-0812">Transmembrane</keyword>
<dbReference type="PROSITE" id="PS01005">
    <property type="entry name" value="FORMATE_NITRITE_TP_1"/>
    <property type="match status" value="1"/>
</dbReference>
<dbReference type="GO" id="GO:0005886">
    <property type="term" value="C:plasma membrane"/>
    <property type="evidence" value="ECO:0007669"/>
    <property type="project" value="TreeGrafter"/>
</dbReference>
<feature type="transmembrane region" description="Helical" evidence="6">
    <location>
        <begin position="245"/>
        <end position="268"/>
    </location>
</feature>
<name>A0A9D0Z3W8_9FIRM</name>
<proteinExistence type="inferred from homology"/>
<evidence type="ECO:0000256" key="1">
    <source>
        <dbReference type="ARBA" id="ARBA00004141"/>
    </source>
</evidence>
<dbReference type="Gene3D" id="1.20.1080.10">
    <property type="entry name" value="Glycerol uptake facilitator protein"/>
    <property type="match status" value="1"/>
</dbReference>
<dbReference type="InterPro" id="IPR000292">
    <property type="entry name" value="For/NO2_transpt"/>
</dbReference>
<dbReference type="InterPro" id="IPR024002">
    <property type="entry name" value="For/NO2_transpt_CS"/>
</dbReference>
<evidence type="ECO:0000313" key="7">
    <source>
        <dbReference type="EMBL" id="HIQ68732.1"/>
    </source>
</evidence>
<evidence type="ECO:0000313" key="8">
    <source>
        <dbReference type="Proteomes" id="UP000886874"/>
    </source>
</evidence>
<feature type="transmembrane region" description="Helical" evidence="6">
    <location>
        <begin position="65"/>
        <end position="93"/>
    </location>
</feature>
<feature type="transmembrane region" description="Helical" evidence="6">
    <location>
        <begin position="152"/>
        <end position="172"/>
    </location>
</feature>
<evidence type="ECO:0000256" key="4">
    <source>
        <dbReference type="ARBA" id="ARBA00023136"/>
    </source>
</evidence>
<evidence type="ECO:0000256" key="2">
    <source>
        <dbReference type="ARBA" id="ARBA00022692"/>
    </source>
</evidence>
<protein>
    <submittedName>
        <fullName evidence="7">Formate/nitrite transporter family protein</fullName>
    </submittedName>
</protein>
<feature type="transmembrane region" description="Helical" evidence="6">
    <location>
        <begin position="29"/>
        <end position="53"/>
    </location>
</feature>
<comment type="similarity">
    <text evidence="5">Belongs to the FNT transporter (TC 1.A.16) family.</text>
</comment>
<dbReference type="EMBL" id="DVFN01000003">
    <property type="protein sequence ID" value="HIQ68732.1"/>
    <property type="molecule type" value="Genomic_DNA"/>
</dbReference>
<reference evidence="7" key="2">
    <citation type="journal article" date="2021" name="PeerJ">
        <title>Extensive microbial diversity within the chicken gut microbiome revealed by metagenomics and culture.</title>
        <authorList>
            <person name="Gilroy R."/>
            <person name="Ravi A."/>
            <person name="Getino M."/>
            <person name="Pursley I."/>
            <person name="Horton D.L."/>
            <person name="Alikhan N.F."/>
            <person name="Baker D."/>
            <person name="Gharbi K."/>
            <person name="Hall N."/>
            <person name="Watson M."/>
            <person name="Adriaenssens E.M."/>
            <person name="Foster-Nyarko E."/>
            <person name="Jarju S."/>
            <person name="Secka A."/>
            <person name="Antonio M."/>
            <person name="Oren A."/>
            <person name="Chaudhuri R.R."/>
            <person name="La Ragione R."/>
            <person name="Hildebrand F."/>
            <person name="Pallen M.J."/>
        </authorList>
    </citation>
    <scope>NUCLEOTIDE SEQUENCE</scope>
    <source>
        <strain evidence="7">ChiSjej2B20-13462</strain>
    </source>
</reference>
<accession>A0A9D0Z3W8</accession>
<comment type="subcellular location">
    <subcellularLocation>
        <location evidence="1">Membrane</location>
        <topology evidence="1">Multi-pass membrane protein</topology>
    </subcellularLocation>
</comment>
<reference evidence="7" key="1">
    <citation type="submission" date="2020-10" db="EMBL/GenBank/DDBJ databases">
        <authorList>
            <person name="Gilroy R."/>
        </authorList>
    </citation>
    <scope>NUCLEOTIDE SEQUENCE</scope>
    <source>
        <strain evidence="7">ChiSjej2B20-13462</strain>
    </source>
</reference>
<evidence type="ECO:0000256" key="3">
    <source>
        <dbReference type="ARBA" id="ARBA00022989"/>
    </source>
</evidence>
<keyword evidence="4 6" id="KW-0472">Membrane</keyword>
<evidence type="ECO:0000256" key="6">
    <source>
        <dbReference type="SAM" id="Phobius"/>
    </source>
</evidence>
<gene>
    <name evidence="7" type="ORF">IAA67_00140</name>
</gene>
<keyword evidence="3 6" id="KW-1133">Transmembrane helix</keyword>
<dbReference type="Proteomes" id="UP000886874">
    <property type="component" value="Unassembled WGS sequence"/>
</dbReference>
<evidence type="ECO:0000256" key="5">
    <source>
        <dbReference type="ARBA" id="ARBA00049660"/>
    </source>
</evidence>
<dbReference type="PANTHER" id="PTHR30520">
    <property type="entry name" value="FORMATE TRANSPORTER-RELATED"/>
    <property type="match status" value="1"/>
</dbReference>
<organism evidence="7 8">
    <name type="scientific">Candidatus Avoscillospira stercorigallinarum</name>
    <dbReference type="NCBI Taxonomy" id="2840708"/>
    <lineage>
        <taxon>Bacteria</taxon>
        <taxon>Bacillati</taxon>
        <taxon>Bacillota</taxon>
        <taxon>Clostridia</taxon>
        <taxon>Eubacteriales</taxon>
        <taxon>Oscillospiraceae</taxon>
        <taxon>Oscillospiraceae incertae sedis</taxon>
        <taxon>Candidatus Avoscillospira</taxon>
    </lineage>
</organism>
<dbReference type="InterPro" id="IPR023271">
    <property type="entry name" value="Aquaporin-like"/>
</dbReference>
<dbReference type="Pfam" id="PF01226">
    <property type="entry name" value="Form_Nir_trans"/>
    <property type="match status" value="1"/>
</dbReference>